<evidence type="ECO:0008006" key="4">
    <source>
        <dbReference type="Google" id="ProtNLM"/>
    </source>
</evidence>
<evidence type="ECO:0000313" key="3">
    <source>
        <dbReference type="Proteomes" id="UP001596514"/>
    </source>
</evidence>
<gene>
    <name evidence="2" type="ORF">ACFQVD_22300</name>
</gene>
<dbReference type="Proteomes" id="UP001596514">
    <property type="component" value="Unassembled WGS sequence"/>
</dbReference>
<feature type="signal peptide" evidence="1">
    <location>
        <begin position="1"/>
        <end position="34"/>
    </location>
</feature>
<organism evidence="2 3">
    <name type="scientific">Streptosporangium amethystogenes subsp. fukuiense</name>
    <dbReference type="NCBI Taxonomy" id="698418"/>
    <lineage>
        <taxon>Bacteria</taxon>
        <taxon>Bacillati</taxon>
        <taxon>Actinomycetota</taxon>
        <taxon>Actinomycetes</taxon>
        <taxon>Streptosporangiales</taxon>
        <taxon>Streptosporangiaceae</taxon>
        <taxon>Streptosporangium</taxon>
    </lineage>
</organism>
<dbReference type="RefSeq" id="WP_343975443.1">
    <property type="nucleotide sequence ID" value="NZ_BAAAGK010000132.1"/>
</dbReference>
<comment type="caution">
    <text evidence="2">The sequence shown here is derived from an EMBL/GenBank/DDBJ whole genome shotgun (WGS) entry which is preliminary data.</text>
</comment>
<keyword evidence="3" id="KW-1185">Reference proteome</keyword>
<protein>
    <recommendedName>
        <fullName evidence="4">Secreted protein</fullName>
    </recommendedName>
</protein>
<dbReference type="EMBL" id="JBHTEE010000001">
    <property type="protein sequence ID" value="MFC7602840.1"/>
    <property type="molecule type" value="Genomic_DNA"/>
</dbReference>
<feature type="chain" id="PRO_5045182139" description="Secreted protein" evidence="1">
    <location>
        <begin position="35"/>
        <end position="158"/>
    </location>
</feature>
<keyword evidence="1" id="KW-0732">Signal</keyword>
<accession>A0ABW2T3E3</accession>
<name>A0ABW2T3E3_9ACTN</name>
<evidence type="ECO:0000313" key="2">
    <source>
        <dbReference type="EMBL" id="MFC7602840.1"/>
    </source>
</evidence>
<evidence type="ECO:0000256" key="1">
    <source>
        <dbReference type="SAM" id="SignalP"/>
    </source>
</evidence>
<sequence>MKSIIRAAVAVAATTGLMLTVAPAAFAAAAPASAARDFDDSFDQESRNGLATVEAEYSVEGDDEDENTFALRGGLYDGDRRSLARGGRCAYFEVQAASSDDEDWNAVKRVKQCGYDDTKYFRVKAHDVSEVRVRTCQISYRGWSTYKCSRWYELDLGF</sequence>
<reference evidence="3" key="1">
    <citation type="journal article" date="2019" name="Int. J. Syst. Evol. Microbiol.">
        <title>The Global Catalogue of Microorganisms (GCM) 10K type strain sequencing project: providing services to taxonomists for standard genome sequencing and annotation.</title>
        <authorList>
            <consortium name="The Broad Institute Genomics Platform"/>
            <consortium name="The Broad Institute Genome Sequencing Center for Infectious Disease"/>
            <person name="Wu L."/>
            <person name="Ma J."/>
        </authorList>
    </citation>
    <scope>NUCLEOTIDE SEQUENCE [LARGE SCALE GENOMIC DNA]</scope>
    <source>
        <strain evidence="3">JCM 10083</strain>
    </source>
</reference>
<proteinExistence type="predicted"/>